<proteinExistence type="predicted"/>
<dbReference type="EMBL" id="SDMP01000015">
    <property type="protein sequence ID" value="RYR08710.1"/>
    <property type="molecule type" value="Genomic_DNA"/>
</dbReference>
<dbReference type="PANTHER" id="PTHR46328">
    <property type="entry name" value="FAR-RED IMPAIRED RESPONSIVE (FAR1) FAMILY PROTEIN-RELATED"/>
    <property type="match status" value="1"/>
</dbReference>
<evidence type="ECO:0008006" key="3">
    <source>
        <dbReference type="Google" id="ProtNLM"/>
    </source>
</evidence>
<comment type="caution">
    <text evidence="1">The sequence shown here is derived from an EMBL/GenBank/DDBJ whole genome shotgun (WGS) entry which is preliminary data.</text>
</comment>
<evidence type="ECO:0000313" key="2">
    <source>
        <dbReference type="Proteomes" id="UP000289738"/>
    </source>
</evidence>
<reference evidence="1 2" key="1">
    <citation type="submission" date="2019-01" db="EMBL/GenBank/DDBJ databases">
        <title>Sequencing of cultivated peanut Arachis hypogaea provides insights into genome evolution and oil improvement.</title>
        <authorList>
            <person name="Chen X."/>
        </authorList>
    </citation>
    <scope>NUCLEOTIDE SEQUENCE [LARGE SCALE GENOMIC DNA]</scope>
    <source>
        <strain evidence="2">cv. Fuhuasheng</strain>
        <tissue evidence="1">Leaves</tissue>
    </source>
</reference>
<protein>
    <recommendedName>
        <fullName evidence="3">FAR1 domain-containing protein</fullName>
    </recommendedName>
</protein>
<gene>
    <name evidence="1" type="ORF">Ahy_B05g076531</name>
</gene>
<organism evidence="1 2">
    <name type="scientific">Arachis hypogaea</name>
    <name type="common">Peanut</name>
    <dbReference type="NCBI Taxonomy" id="3818"/>
    <lineage>
        <taxon>Eukaryota</taxon>
        <taxon>Viridiplantae</taxon>
        <taxon>Streptophyta</taxon>
        <taxon>Embryophyta</taxon>
        <taxon>Tracheophyta</taxon>
        <taxon>Spermatophyta</taxon>
        <taxon>Magnoliopsida</taxon>
        <taxon>eudicotyledons</taxon>
        <taxon>Gunneridae</taxon>
        <taxon>Pentapetalae</taxon>
        <taxon>rosids</taxon>
        <taxon>fabids</taxon>
        <taxon>Fabales</taxon>
        <taxon>Fabaceae</taxon>
        <taxon>Papilionoideae</taxon>
        <taxon>50 kb inversion clade</taxon>
        <taxon>dalbergioids sensu lato</taxon>
        <taxon>Dalbergieae</taxon>
        <taxon>Pterocarpus clade</taxon>
        <taxon>Arachis</taxon>
    </lineage>
</organism>
<dbReference type="Proteomes" id="UP000289738">
    <property type="component" value="Chromosome B05"/>
</dbReference>
<name>A0A444Z3H1_ARAHY</name>
<sequence length="113" mass="13076">MDPTICEEASYDTAYDVSDHSNSTDVNVPSLSEHDTQHVDKLLDHTKISIKEIPYVGLRFVLLEWAQEFYSNYAKKVGFVTRIRNTTFDKTRKESRISINQSIHCSREGYQES</sequence>
<dbReference type="AlphaFoldDB" id="A0A444Z3H1"/>
<keyword evidence="2" id="KW-1185">Reference proteome</keyword>
<evidence type="ECO:0000313" key="1">
    <source>
        <dbReference type="EMBL" id="RYR08710.1"/>
    </source>
</evidence>
<accession>A0A444Z3H1</accession>